<evidence type="ECO:0000313" key="2">
    <source>
        <dbReference type="EMBL" id="GLC60345.1"/>
    </source>
</evidence>
<feature type="compositionally biased region" description="Low complexity" evidence="1">
    <location>
        <begin position="301"/>
        <end position="310"/>
    </location>
</feature>
<feature type="compositionally biased region" description="Polar residues" evidence="1">
    <location>
        <begin position="311"/>
        <end position="321"/>
    </location>
</feature>
<organism evidence="2 3">
    <name type="scientific">Pleodorina starrii</name>
    <dbReference type="NCBI Taxonomy" id="330485"/>
    <lineage>
        <taxon>Eukaryota</taxon>
        <taxon>Viridiplantae</taxon>
        <taxon>Chlorophyta</taxon>
        <taxon>core chlorophytes</taxon>
        <taxon>Chlorophyceae</taxon>
        <taxon>CS clade</taxon>
        <taxon>Chlamydomonadales</taxon>
        <taxon>Volvocaceae</taxon>
        <taxon>Pleodorina</taxon>
    </lineage>
</organism>
<feature type="compositionally biased region" description="Low complexity" evidence="1">
    <location>
        <begin position="96"/>
        <end position="126"/>
    </location>
</feature>
<dbReference type="EMBL" id="BRXU01000034">
    <property type="protein sequence ID" value="GLC60345.1"/>
    <property type="molecule type" value="Genomic_DNA"/>
</dbReference>
<reference evidence="2 3" key="1">
    <citation type="journal article" date="2023" name="Commun. Biol.">
        <title>Reorganization of the ancestral sex-determining regions during the evolution of trioecy in Pleodorina starrii.</title>
        <authorList>
            <person name="Takahashi K."/>
            <person name="Suzuki S."/>
            <person name="Kawai-Toyooka H."/>
            <person name="Yamamoto K."/>
            <person name="Hamaji T."/>
            <person name="Ootsuki R."/>
            <person name="Yamaguchi H."/>
            <person name="Kawachi M."/>
            <person name="Higashiyama T."/>
            <person name="Nozaki H."/>
        </authorList>
    </citation>
    <scope>NUCLEOTIDE SEQUENCE [LARGE SCALE GENOMIC DNA]</scope>
    <source>
        <strain evidence="2 3">NIES-4479</strain>
    </source>
</reference>
<comment type="caution">
    <text evidence="2">The sequence shown here is derived from an EMBL/GenBank/DDBJ whole genome shotgun (WGS) entry which is preliminary data.</text>
</comment>
<feature type="region of interest" description="Disordered" evidence="1">
    <location>
        <begin position="96"/>
        <end position="140"/>
    </location>
</feature>
<sequence length="602" mass="63894">MPYSPQILPRWLYVTGGGSDDDGDGCGSIRLGLPVQLRNLFGRPAHRTAQGSGANAAPPPLAVKRAAGGAGLRHPDCGISRRASARSVASFDSFGSINSSSTSSSVSLGDVSQGPSDSGSDPGLGLHASAASETSDGIAPSEDEPRILLWRRVPLTQYMPAVPAFWRWLLGRLRFAVVVRPSNDASLGLKGWRSGVLLRRDLVLPVLLVVDAPGQAAPGEGFDEWPLCPVFKTDLRALYSWADYLASLRRADRWNVKTRTKLFQSFESEGRLRCQVVRLGPEAFDGESRPPPPAPAPPQQPQQVPTATTASSGQPLWTTQVEKPPPPPQQQQQAKQIKHGKKRAGSSSPGGCDAAAAVPPQLSFVTPGSVAEAEELVSELWGLYEQTGARNGFTECRRSQFERLIRQAPDIHAVVVREGSSGCGPVLAFGLLLPHRECLQVLYTGLKYDSPLVLSVGLQVALAHNETVRQQRTAANSAAAAAKMTEPSVADVKPLQANVAASSGGVIFAHADGTMTGVAAAAAAKAAAPRIGSPPQPPSLGPRVGLIEFLDLGPGRRFVKEHLGAVGHPVSMYTRGVFPLSQALARYLLSRYLEPRTIINDP</sequence>
<accession>A0A9W6F942</accession>
<name>A0A9W6F942_9CHLO</name>
<protein>
    <submittedName>
        <fullName evidence="2">Uncharacterized protein</fullName>
    </submittedName>
</protein>
<proteinExistence type="predicted"/>
<keyword evidence="3" id="KW-1185">Reference proteome</keyword>
<evidence type="ECO:0000313" key="3">
    <source>
        <dbReference type="Proteomes" id="UP001165080"/>
    </source>
</evidence>
<feature type="compositionally biased region" description="Pro residues" evidence="1">
    <location>
        <begin position="289"/>
        <end position="300"/>
    </location>
</feature>
<evidence type="ECO:0000256" key="1">
    <source>
        <dbReference type="SAM" id="MobiDB-lite"/>
    </source>
</evidence>
<feature type="region of interest" description="Disordered" evidence="1">
    <location>
        <begin position="282"/>
        <end position="355"/>
    </location>
</feature>
<dbReference type="AlphaFoldDB" id="A0A9W6F942"/>
<gene>
    <name evidence="2" type="primary">PLEST002145</name>
    <name evidence="2" type="ORF">PLESTB_001602200</name>
</gene>
<dbReference type="Proteomes" id="UP001165080">
    <property type="component" value="Unassembled WGS sequence"/>
</dbReference>